<protein>
    <submittedName>
        <fullName evidence="3">CubicO group peptidase, beta-lactamase class C family</fullName>
    </submittedName>
</protein>
<dbReference type="Pfam" id="PF00144">
    <property type="entry name" value="Beta-lactamase"/>
    <property type="match status" value="1"/>
</dbReference>
<dbReference type="AlphaFoldDB" id="A0A1H4RXJ8"/>
<dbReference type="InterPro" id="IPR050789">
    <property type="entry name" value="Diverse_Enzym_Activities"/>
</dbReference>
<evidence type="ECO:0000256" key="1">
    <source>
        <dbReference type="ARBA" id="ARBA00022801"/>
    </source>
</evidence>
<dbReference type="PANTHER" id="PTHR43283">
    <property type="entry name" value="BETA-LACTAMASE-RELATED"/>
    <property type="match status" value="1"/>
</dbReference>
<proteinExistence type="predicted"/>
<organism evidence="3 4">
    <name type="scientific">Arthrobacter woluwensis</name>
    <dbReference type="NCBI Taxonomy" id="156980"/>
    <lineage>
        <taxon>Bacteria</taxon>
        <taxon>Bacillati</taxon>
        <taxon>Actinomycetota</taxon>
        <taxon>Actinomycetes</taxon>
        <taxon>Micrococcales</taxon>
        <taxon>Micrococcaceae</taxon>
        <taxon>Arthrobacter</taxon>
    </lineage>
</organism>
<accession>A0A1H4RXJ8</accession>
<name>A0A1H4RXJ8_9MICC</name>
<evidence type="ECO:0000313" key="3">
    <source>
        <dbReference type="EMBL" id="SEC36504.1"/>
    </source>
</evidence>
<dbReference type="STRING" id="156980.SAMN04489745_2680"/>
<dbReference type="Proteomes" id="UP000182652">
    <property type="component" value="Unassembled WGS sequence"/>
</dbReference>
<gene>
    <name evidence="3" type="ORF">SAMN04489745_2680</name>
</gene>
<dbReference type="SUPFAM" id="SSF56601">
    <property type="entry name" value="beta-lactamase/transpeptidase-like"/>
    <property type="match status" value="1"/>
</dbReference>
<dbReference type="RefSeq" id="WP_066215198.1">
    <property type="nucleotide sequence ID" value="NZ_FNSN01000003.1"/>
</dbReference>
<reference evidence="3 4" key="1">
    <citation type="submission" date="2016-10" db="EMBL/GenBank/DDBJ databases">
        <authorList>
            <person name="de Groot N.N."/>
        </authorList>
    </citation>
    <scope>NUCLEOTIDE SEQUENCE [LARGE SCALE GENOMIC DNA]</scope>
    <source>
        <strain evidence="3 4">DSM 10495</strain>
    </source>
</reference>
<evidence type="ECO:0000259" key="2">
    <source>
        <dbReference type="Pfam" id="PF00144"/>
    </source>
</evidence>
<keyword evidence="1" id="KW-0378">Hydrolase</keyword>
<dbReference type="Gene3D" id="3.40.710.10">
    <property type="entry name" value="DD-peptidase/beta-lactamase superfamily"/>
    <property type="match status" value="1"/>
</dbReference>
<evidence type="ECO:0000313" key="4">
    <source>
        <dbReference type="Proteomes" id="UP000182652"/>
    </source>
</evidence>
<dbReference type="InterPro" id="IPR012338">
    <property type="entry name" value="Beta-lactam/transpept-like"/>
</dbReference>
<sequence length="374" mass="39489">MTEHPTSRATATTALRDHVLGALHPGDGSAPLFSAVVVLVSDAGEVLAREAHGLTADWVDESGTRRRGAPVTGDTLFDLASITKSFVTAAALAEFADRGFLESGREGLRIPVKEWLPEYRELPAVTLLDVLTHRAGLPSEWEDNRPGPDAWGRFRTVLPTGPAGTVHAYSCVGFIWLGLCLEAMTGTPLDEIVGDRILRPLGLTNTGYRPSIPLDGVAATEIQPGRGLVHGQVHDETAWALGGVSGNAGLFSTAGDLLTFTEMLRNGGVHEGDQVLSPGAVGLMTTPVPGPVSGQYEQAVGLRVGEPWHHALAPGGLRIPVPAGHGGYTGTAFGFVPGGRRSVVLLTNRVHPHRGEDDRFAAFRQRLMELAGGL</sequence>
<dbReference type="EMBL" id="FNSN01000003">
    <property type="protein sequence ID" value="SEC36504.1"/>
    <property type="molecule type" value="Genomic_DNA"/>
</dbReference>
<dbReference type="GO" id="GO:0016787">
    <property type="term" value="F:hydrolase activity"/>
    <property type="evidence" value="ECO:0007669"/>
    <property type="project" value="UniProtKB-KW"/>
</dbReference>
<feature type="domain" description="Beta-lactamase-related" evidence="2">
    <location>
        <begin position="35"/>
        <end position="359"/>
    </location>
</feature>
<keyword evidence="4" id="KW-1185">Reference proteome</keyword>
<dbReference type="PANTHER" id="PTHR43283:SF11">
    <property type="entry name" value="BETA-LACTAMASE-RELATED DOMAIN-CONTAINING PROTEIN"/>
    <property type="match status" value="1"/>
</dbReference>
<dbReference type="InterPro" id="IPR001466">
    <property type="entry name" value="Beta-lactam-related"/>
</dbReference>